<feature type="region of interest" description="Disordered" evidence="2">
    <location>
        <begin position="703"/>
        <end position="759"/>
    </location>
</feature>
<feature type="region of interest" description="Disordered" evidence="2">
    <location>
        <begin position="668"/>
        <end position="689"/>
    </location>
</feature>
<evidence type="ECO:0000313" key="4">
    <source>
        <dbReference type="Proteomes" id="UP001259832"/>
    </source>
</evidence>
<accession>A0AAD9L9Y9</accession>
<feature type="compositionally biased region" description="Low complexity" evidence="2">
    <location>
        <begin position="483"/>
        <end position="501"/>
    </location>
</feature>
<keyword evidence="1" id="KW-0175">Coiled coil</keyword>
<feature type="region of interest" description="Disordered" evidence="2">
    <location>
        <begin position="106"/>
        <end position="144"/>
    </location>
</feature>
<evidence type="ECO:0000256" key="2">
    <source>
        <dbReference type="SAM" id="MobiDB-lite"/>
    </source>
</evidence>
<dbReference type="Proteomes" id="UP001259832">
    <property type="component" value="Unassembled WGS sequence"/>
</dbReference>
<name>A0AAD9L9Y9_9STRA</name>
<feature type="compositionally biased region" description="Acidic residues" evidence="2">
    <location>
        <begin position="52"/>
        <end position="62"/>
    </location>
</feature>
<feature type="compositionally biased region" description="Low complexity" evidence="2">
    <location>
        <begin position="719"/>
        <end position="731"/>
    </location>
</feature>
<feature type="region of interest" description="Disordered" evidence="2">
    <location>
        <begin position="407"/>
        <end position="528"/>
    </location>
</feature>
<feature type="region of interest" description="Disordered" evidence="2">
    <location>
        <begin position="164"/>
        <end position="212"/>
    </location>
</feature>
<feature type="region of interest" description="Disordered" evidence="2">
    <location>
        <begin position="333"/>
        <end position="366"/>
    </location>
</feature>
<dbReference type="EMBL" id="JASMQC010000057">
    <property type="protein sequence ID" value="KAK1928760.1"/>
    <property type="molecule type" value="Genomic_DNA"/>
</dbReference>
<dbReference type="AlphaFoldDB" id="A0AAD9L9Y9"/>
<feature type="compositionally biased region" description="Basic and acidic residues" evidence="2">
    <location>
        <begin position="668"/>
        <end position="680"/>
    </location>
</feature>
<sequence>MKRPISGSGLRPTALPVNAALFQLGRPAAGAPPVSPDPSGSGGSSAQAIDLTLEDEEEEDEPMGTQETENATSDAVKLRVLDGTYNEPNAVAQSLQSSDLPVPFAEDIESDVDEDWPEVPQSEAATSPSTAESVGDQLPRAQTKEDVMAALTAICKQKDSNLEQNAQGEVTNQQTSAPLLHADSAADIDEMEVEENGELPNQATEAEEDATNSLITSDQAVRVDHLEDGEIFEEGAPRKPIIQQVIARDSPLMGTGMRPHQRNKKQKKRGKKKTKFNVTKMMHTPAGEMLPEFERLTRQRPFSDAPPPGQYTLAMMRNGAPSGAMNMRPMFQDSASAPFQSGSLVSGGQHPLMRPSPQHQTPPLPPPLPYEDSQILRVNRQGSMEMLGCDDQLMFAAPPMQGGFKYRTVVSIPPPRPRGNGPSNILQRSVSDQSRPFPIGPQSHSDGSKVPPNRERKKSEDFDLDSLRAAALRSKVNRSVKASTSTLTPTTPTVDEMSVPSSLPPSPKSANKEESNSEPASPEDEDELRLEILRSMKRKRKQIALKSSTDDVPVASVNVPSAVEMDVQEKLDECSKPVDTNTEVEAPTQPESVDVAEAESVVDTGACCEADNTTVGQDEMGTRNQAEAPLTRGSVSVTPSVEQAVTTWEVCPLTACSQSLVIRLSPEDFSPREGGDEHRTKTTLSNSLHNAIKEMRRKIAEREKEQTSRLLVNATGRLSQSSGSSSSSESSAATPSNLHPQKKVSTLEHTKKSSCPNVTATYPEVSSAVTEHTKKSSCAARAELGNPGKDVPLKQVSAIETLPPAATAGCTAKPLETQDHGDTSGVSTFVNMPRVLQPQVPAISDRRNGDSANASCRLVRVSACVWAPTLIACSVWFALAFPLQQDASMLATTCTGDVRVETLSVAEKPVSKDAAISESGSDAIDFDAVRAEYEQCEAECKEADTHIARLSSEMAALKTQLPPVDSAQA</sequence>
<feature type="compositionally biased region" description="Acidic residues" evidence="2">
    <location>
        <begin position="186"/>
        <end position="197"/>
    </location>
</feature>
<reference evidence="3" key="1">
    <citation type="submission" date="2023-08" db="EMBL/GenBank/DDBJ databases">
        <title>Reference Genome Resource for the Citrus Pathogen Phytophthora citrophthora.</title>
        <authorList>
            <person name="Moller H."/>
            <person name="Coetzee B."/>
            <person name="Rose L.J."/>
            <person name="Van Niekerk J.M."/>
        </authorList>
    </citation>
    <scope>NUCLEOTIDE SEQUENCE</scope>
    <source>
        <strain evidence="3">STE-U-9442</strain>
    </source>
</reference>
<feature type="compositionally biased region" description="Polar residues" evidence="2">
    <location>
        <begin position="333"/>
        <end position="346"/>
    </location>
</feature>
<gene>
    <name evidence="3" type="ORF">P3T76_015698</name>
</gene>
<feature type="compositionally biased region" description="Low complexity" evidence="2">
    <location>
        <begin position="122"/>
        <end position="133"/>
    </location>
</feature>
<evidence type="ECO:0000313" key="3">
    <source>
        <dbReference type="EMBL" id="KAK1928760.1"/>
    </source>
</evidence>
<feature type="region of interest" description="Disordered" evidence="2">
    <location>
        <begin position="27"/>
        <end position="74"/>
    </location>
</feature>
<protein>
    <submittedName>
        <fullName evidence="3">Uncharacterized protein</fullName>
    </submittedName>
</protein>
<organism evidence="3 4">
    <name type="scientific">Phytophthora citrophthora</name>
    <dbReference type="NCBI Taxonomy" id="4793"/>
    <lineage>
        <taxon>Eukaryota</taxon>
        <taxon>Sar</taxon>
        <taxon>Stramenopiles</taxon>
        <taxon>Oomycota</taxon>
        <taxon>Peronosporomycetes</taxon>
        <taxon>Peronosporales</taxon>
        <taxon>Peronosporaceae</taxon>
        <taxon>Phytophthora</taxon>
    </lineage>
</organism>
<keyword evidence="4" id="KW-1185">Reference proteome</keyword>
<feature type="compositionally biased region" description="Basic residues" evidence="2">
    <location>
        <begin position="259"/>
        <end position="273"/>
    </location>
</feature>
<feature type="compositionally biased region" description="Acidic residues" evidence="2">
    <location>
        <begin position="106"/>
        <end position="117"/>
    </location>
</feature>
<feature type="coiled-coil region" evidence="1">
    <location>
        <begin position="933"/>
        <end position="960"/>
    </location>
</feature>
<proteinExistence type="predicted"/>
<comment type="caution">
    <text evidence="3">The sequence shown here is derived from an EMBL/GenBank/DDBJ whole genome shotgun (WGS) entry which is preliminary data.</text>
</comment>
<feature type="region of interest" description="Disordered" evidence="2">
    <location>
        <begin position="252"/>
        <end position="273"/>
    </location>
</feature>
<evidence type="ECO:0000256" key="1">
    <source>
        <dbReference type="SAM" id="Coils"/>
    </source>
</evidence>
<feature type="compositionally biased region" description="Basic and acidic residues" evidence="2">
    <location>
        <begin position="452"/>
        <end position="461"/>
    </location>
</feature>
<feature type="compositionally biased region" description="Polar residues" evidence="2">
    <location>
        <begin position="164"/>
        <end position="177"/>
    </location>
</feature>